<sequence length="253" mass="28406">MKILLTNDDGIHAPGLSILESIARELSDDIWIAAPEVEQSGQSRSITLTQPVRTRKVREQCWAVMGTPTDCVLLAVLDLMDEKPDLILSGVNRGQNIAEDTSLSGTIAGAMFGMHLGIPSVALSQAQSFRERGSLPWETSKQWGAKVLKPLIDKGWPDDVVMNINFPDREPDDVAGIEITRQGFRDEQIIHTERREDLRGNDYYWIGFKGRLSKPDEGTDLRAIYEGRISVTPLHVDLTHNRYLEELKASWRT</sequence>
<comment type="cofactor">
    <cofactor evidence="2">
        <name>Mg(2+)</name>
        <dbReference type="ChEBI" id="CHEBI:18420"/>
    </cofactor>
</comment>
<evidence type="ECO:0000256" key="8">
    <source>
        <dbReference type="ARBA" id="ARBA00022801"/>
    </source>
</evidence>
<dbReference type="Pfam" id="PF01975">
    <property type="entry name" value="SurE"/>
    <property type="match status" value="1"/>
</dbReference>
<evidence type="ECO:0000313" key="11">
    <source>
        <dbReference type="EMBL" id="RIJ27975.1"/>
    </source>
</evidence>
<gene>
    <name evidence="9 11" type="primary">surE</name>
    <name evidence="11" type="ORF">D1223_11165</name>
</gene>
<dbReference type="PANTHER" id="PTHR30457">
    <property type="entry name" value="5'-NUCLEOTIDASE SURE"/>
    <property type="match status" value="1"/>
</dbReference>
<reference evidence="11 12" key="1">
    <citation type="submission" date="2018-08" db="EMBL/GenBank/DDBJ databases">
        <title>Henriciella mobilis sp. nov., isolated from seawater.</title>
        <authorList>
            <person name="Cheng H."/>
            <person name="Wu Y.-H."/>
            <person name="Xu X.-W."/>
            <person name="Guo L.-L."/>
        </authorList>
    </citation>
    <scope>NUCLEOTIDE SEQUENCE [LARGE SCALE GENOMIC DNA]</scope>
    <source>
        <strain evidence="11 12">JN25</strain>
    </source>
</reference>
<dbReference type="NCBIfam" id="NF001490">
    <property type="entry name" value="PRK00346.1-4"/>
    <property type="match status" value="1"/>
</dbReference>
<dbReference type="SUPFAM" id="SSF64167">
    <property type="entry name" value="SurE-like"/>
    <property type="match status" value="1"/>
</dbReference>
<evidence type="ECO:0000256" key="5">
    <source>
        <dbReference type="ARBA" id="ARBA00022490"/>
    </source>
</evidence>
<protein>
    <recommendedName>
        <fullName evidence="9">5'-nucleotidase SurE</fullName>
        <ecNumber evidence="9">3.1.3.5</ecNumber>
    </recommendedName>
    <alternativeName>
        <fullName evidence="9">Nucleoside 5'-monophosphate phosphohydrolase</fullName>
    </alternativeName>
</protein>
<feature type="binding site" evidence="9">
    <location>
        <position position="8"/>
    </location>
    <ligand>
        <name>a divalent metal cation</name>
        <dbReference type="ChEBI" id="CHEBI:60240"/>
    </ligand>
</feature>
<feature type="binding site" evidence="9">
    <location>
        <position position="9"/>
    </location>
    <ligand>
        <name>a divalent metal cation</name>
        <dbReference type="ChEBI" id="CHEBI:60240"/>
    </ligand>
</feature>
<keyword evidence="12" id="KW-1185">Reference proteome</keyword>
<comment type="similarity">
    <text evidence="4 9">Belongs to the SurE nucleotidase family.</text>
</comment>
<evidence type="ECO:0000259" key="10">
    <source>
        <dbReference type="Pfam" id="PF01975"/>
    </source>
</evidence>
<dbReference type="RefSeq" id="WP_119376511.1">
    <property type="nucleotide sequence ID" value="NZ_QWFX01000013.1"/>
</dbReference>
<dbReference type="HAMAP" id="MF_00060">
    <property type="entry name" value="SurE"/>
    <property type="match status" value="1"/>
</dbReference>
<feature type="binding site" evidence="9">
    <location>
        <position position="40"/>
    </location>
    <ligand>
        <name>a divalent metal cation</name>
        <dbReference type="ChEBI" id="CHEBI:60240"/>
    </ligand>
</feature>
<dbReference type="EMBL" id="QWFX01000013">
    <property type="protein sequence ID" value="RIJ27975.1"/>
    <property type="molecule type" value="Genomic_DNA"/>
</dbReference>
<evidence type="ECO:0000256" key="6">
    <source>
        <dbReference type="ARBA" id="ARBA00022723"/>
    </source>
</evidence>
<dbReference type="GO" id="GO:0000166">
    <property type="term" value="F:nucleotide binding"/>
    <property type="evidence" value="ECO:0007669"/>
    <property type="project" value="UniProtKB-KW"/>
</dbReference>
<comment type="function">
    <text evidence="9">Nucleotidase that shows phosphatase activity on nucleoside 5'-monophosphates.</text>
</comment>
<evidence type="ECO:0000256" key="4">
    <source>
        <dbReference type="ARBA" id="ARBA00011062"/>
    </source>
</evidence>
<dbReference type="PANTHER" id="PTHR30457:SF12">
    <property type="entry name" value="5'_3'-NUCLEOTIDASE SURE"/>
    <property type="match status" value="1"/>
</dbReference>
<feature type="binding site" evidence="9">
    <location>
        <position position="92"/>
    </location>
    <ligand>
        <name>a divalent metal cation</name>
        <dbReference type="ChEBI" id="CHEBI:60240"/>
    </ligand>
</feature>
<proteinExistence type="inferred from homology"/>
<comment type="caution">
    <text evidence="11">The sequence shown here is derived from an EMBL/GenBank/DDBJ whole genome shotgun (WGS) entry which is preliminary data.</text>
</comment>
<keyword evidence="7 9" id="KW-0547">Nucleotide-binding</keyword>
<comment type="cofactor">
    <cofactor evidence="9">
        <name>a divalent metal cation</name>
        <dbReference type="ChEBI" id="CHEBI:60240"/>
    </cofactor>
    <text evidence="9">Binds 1 divalent metal cation per subunit.</text>
</comment>
<dbReference type="OrthoDB" id="9780815at2"/>
<comment type="subcellular location">
    <subcellularLocation>
        <location evidence="3 9">Cytoplasm</location>
    </subcellularLocation>
</comment>
<organism evidence="11 12">
    <name type="scientific">Henriciella mobilis</name>
    <dbReference type="NCBI Taxonomy" id="2305467"/>
    <lineage>
        <taxon>Bacteria</taxon>
        <taxon>Pseudomonadati</taxon>
        <taxon>Pseudomonadota</taxon>
        <taxon>Alphaproteobacteria</taxon>
        <taxon>Hyphomonadales</taxon>
        <taxon>Hyphomonadaceae</taxon>
        <taxon>Henriciella</taxon>
    </lineage>
</organism>
<evidence type="ECO:0000256" key="9">
    <source>
        <dbReference type="HAMAP-Rule" id="MF_00060"/>
    </source>
</evidence>
<dbReference type="GO" id="GO:0004309">
    <property type="term" value="F:exopolyphosphatase activity"/>
    <property type="evidence" value="ECO:0007669"/>
    <property type="project" value="TreeGrafter"/>
</dbReference>
<dbReference type="EC" id="3.1.3.5" evidence="9"/>
<evidence type="ECO:0000256" key="3">
    <source>
        <dbReference type="ARBA" id="ARBA00004496"/>
    </source>
</evidence>
<dbReference type="GO" id="GO:0008254">
    <property type="term" value="F:3'-nucleotidase activity"/>
    <property type="evidence" value="ECO:0007669"/>
    <property type="project" value="TreeGrafter"/>
</dbReference>
<evidence type="ECO:0000313" key="12">
    <source>
        <dbReference type="Proteomes" id="UP000266385"/>
    </source>
</evidence>
<comment type="catalytic activity">
    <reaction evidence="1 9">
        <text>a ribonucleoside 5'-phosphate + H2O = a ribonucleoside + phosphate</text>
        <dbReference type="Rhea" id="RHEA:12484"/>
        <dbReference type="ChEBI" id="CHEBI:15377"/>
        <dbReference type="ChEBI" id="CHEBI:18254"/>
        <dbReference type="ChEBI" id="CHEBI:43474"/>
        <dbReference type="ChEBI" id="CHEBI:58043"/>
        <dbReference type="EC" id="3.1.3.5"/>
    </reaction>
</comment>
<evidence type="ECO:0000256" key="7">
    <source>
        <dbReference type="ARBA" id="ARBA00022741"/>
    </source>
</evidence>
<dbReference type="AlphaFoldDB" id="A0A399RDI1"/>
<keyword evidence="8 9" id="KW-0378">Hydrolase</keyword>
<dbReference type="GO" id="GO:0046872">
    <property type="term" value="F:metal ion binding"/>
    <property type="evidence" value="ECO:0007669"/>
    <property type="project" value="UniProtKB-UniRule"/>
</dbReference>
<dbReference type="InterPro" id="IPR002828">
    <property type="entry name" value="SurE-like_Pase/nucleotidase"/>
</dbReference>
<dbReference type="Proteomes" id="UP000266385">
    <property type="component" value="Unassembled WGS sequence"/>
</dbReference>
<accession>A0A399RDI1</accession>
<feature type="domain" description="Survival protein SurE-like phosphatase/nucleotidase" evidence="10">
    <location>
        <begin position="3"/>
        <end position="186"/>
    </location>
</feature>
<name>A0A399RDI1_9PROT</name>
<dbReference type="FunFam" id="3.40.1210.10:FF:000001">
    <property type="entry name" value="5'/3'-nucleotidase SurE"/>
    <property type="match status" value="1"/>
</dbReference>
<dbReference type="InterPro" id="IPR036523">
    <property type="entry name" value="SurE-like_sf"/>
</dbReference>
<dbReference type="Gene3D" id="3.40.1210.10">
    <property type="entry name" value="Survival protein SurE-like phosphatase/nucleotidase"/>
    <property type="match status" value="1"/>
</dbReference>
<dbReference type="InterPro" id="IPR030048">
    <property type="entry name" value="SurE"/>
</dbReference>
<dbReference type="GO" id="GO:0005737">
    <property type="term" value="C:cytoplasm"/>
    <property type="evidence" value="ECO:0007669"/>
    <property type="project" value="UniProtKB-SubCell"/>
</dbReference>
<dbReference type="NCBIfam" id="TIGR00087">
    <property type="entry name" value="surE"/>
    <property type="match status" value="1"/>
</dbReference>
<evidence type="ECO:0000256" key="2">
    <source>
        <dbReference type="ARBA" id="ARBA00001946"/>
    </source>
</evidence>
<keyword evidence="5 9" id="KW-0963">Cytoplasm</keyword>
<evidence type="ECO:0000256" key="1">
    <source>
        <dbReference type="ARBA" id="ARBA00000815"/>
    </source>
</evidence>
<keyword evidence="6 9" id="KW-0479">Metal-binding</keyword>
<dbReference type="GO" id="GO:0008253">
    <property type="term" value="F:5'-nucleotidase activity"/>
    <property type="evidence" value="ECO:0007669"/>
    <property type="project" value="UniProtKB-UniRule"/>
</dbReference>